<comment type="caution">
    <text evidence="7">The sequence shown here is derived from an EMBL/GenBank/DDBJ whole genome shotgun (WGS) entry which is preliminary data.</text>
</comment>
<dbReference type="Pfam" id="PF03254">
    <property type="entry name" value="XG_FTase"/>
    <property type="match status" value="1"/>
</dbReference>
<dbReference type="EC" id="2.4.1.-" evidence="6"/>
<dbReference type="PANTHER" id="PTHR31889:SF86">
    <property type="entry name" value="FUCOSYLTRANSFERASE"/>
    <property type="match status" value="1"/>
</dbReference>
<gene>
    <name evidence="7" type="ORF">KC19_1G057100</name>
</gene>
<dbReference type="InterPro" id="IPR004938">
    <property type="entry name" value="XG_FTase"/>
</dbReference>
<protein>
    <recommendedName>
        <fullName evidence="6">Fucosyltransferase</fullName>
        <ecNumber evidence="6">2.4.1.-</ecNumber>
    </recommendedName>
</protein>
<dbReference type="GO" id="GO:0032580">
    <property type="term" value="C:Golgi cisterna membrane"/>
    <property type="evidence" value="ECO:0007669"/>
    <property type="project" value="UniProtKB-SubCell"/>
</dbReference>
<evidence type="ECO:0000256" key="4">
    <source>
        <dbReference type="ARBA" id="ARBA00023180"/>
    </source>
</evidence>
<evidence type="ECO:0000313" key="7">
    <source>
        <dbReference type="EMBL" id="KAG0589915.1"/>
    </source>
</evidence>
<keyword evidence="4" id="KW-0325">Glycoprotein</keyword>
<keyword evidence="5 6" id="KW-0961">Cell wall biogenesis/degradation</keyword>
<dbReference type="GO" id="GO:0042546">
    <property type="term" value="P:cell wall biogenesis"/>
    <property type="evidence" value="ECO:0007669"/>
    <property type="project" value="InterPro"/>
</dbReference>
<dbReference type="EMBL" id="CM026421">
    <property type="protein sequence ID" value="KAG0589915.1"/>
    <property type="molecule type" value="Genomic_DNA"/>
</dbReference>
<keyword evidence="2 6" id="KW-0328">Glycosyltransferase</keyword>
<keyword evidence="8" id="KW-1185">Reference proteome</keyword>
<comment type="similarity">
    <text evidence="1 6">Belongs to the glycosyltransferase 37 family.</text>
</comment>
<proteinExistence type="inferred from homology"/>
<dbReference type="GO" id="GO:0008107">
    <property type="term" value="F:galactoside 2-alpha-L-fucosyltransferase activity"/>
    <property type="evidence" value="ECO:0007669"/>
    <property type="project" value="InterPro"/>
</dbReference>
<dbReference type="GO" id="GO:0009969">
    <property type="term" value="P:xyloglucan biosynthetic process"/>
    <property type="evidence" value="ECO:0007669"/>
    <property type="project" value="TreeGrafter"/>
</dbReference>
<accession>A0A8T0J2W5</accession>
<dbReference type="PANTHER" id="PTHR31889">
    <property type="entry name" value="FUCOSYLTRANSFERASE 2-RELATED"/>
    <property type="match status" value="1"/>
</dbReference>
<sequence>MKGKRRITQVRYVAVPAFLLLCFAFTFDPPSSPFEVRRVQGDGFPRSGLADAWGERPVQALVGAIRSVTAGVGNASFSELDAETWRIDNPCAARAELGPRYARRPNAQELDPYPEWELVLKEYSALHRTCMRSVGNVTEYFLSGATTSNCKFLIMEIEGVGLGNKIALLISGMLYAILTQRVVLLNTNSLIPSTICEPFLGSSWLLDEQFPLPGNNGWEKTMLGSWAGWESPIWKSSKYFERGVDSTKAGKDVAFSSAVKVEFSDPEVKRFFCDTEQAFLTEPTWLHFSGCLYFLPKIFAVPAFRPALEAMFPDPSLTLTYLLRSLMFPKNNVWEQVKQHDKDLFADVDRRVGIQVRFLYGRKVYFRGASKRANDHVKQCVAENNILPSIVSLNPELQSSEAQSGQVIRVLVTSLHTALTEELLRMYENHRTATGDTVKVTQLTQRGKQGFSADEDIMAMVEILLLSFVDELLVTPLSTFGGLAQAYGGIRPWFVDVKNDDHSCVRAQSVDLCYQASSSRYECPHDPDVDSKEIQSLVPHMRICLPIEENYGVQLVSPNHVP</sequence>
<evidence type="ECO:0000256" key="6">
    <source>
        <dbReference type="RuleBase" id="RU367004"/>
    </source>
</evidence>
<reference evidence="7" key="1">
    <citation type="submission" date="2020-06" db="EMBL/GenBank/DDBJ databases">
        <title>WGS assembly of Ceratodon purpureus strain R40.</title>
        <authorList>
            <person name="Carey S.B."/>
            <person name="Jenkins J."/>
            <person name="Shu S."/>
            <person name="Lovell J.T."/>
            <person name="Sreedasyam A."/>
            <person name="Maumus F."/>
            <person name="Tiley G.P."/>
            <person name="Fernandez-Pozo N."/>
            <person name="Barry K."/>
            <person name="Chen C."/>
            <person name="Wang M."/>
            <person name="Lipzen A."/>
            <person name="Daum C."/>
            <person name="Saski C.A."/>
            <person name="Payton A.C."/>
            <person name="Mcbreen J.C."/>
            <person name="Conrad R.E."/>
            <person name="Kollar L.M."/>
            <person name="Olsson S."/>
            <person name="Huttunen S."/>
            <person name="Landis J.B."/>
            <person name="Wickett N.J."/>
            <person name="Johnson M.G."/>
            <person name="Rensing S.A."/>
            <person name="Grimwood J."/>
            <person name="Schmutz J."/>
            <person name="Mcdaniel S.F."/>
        </authorList>
    </citation>
    <scope>NUCLEOTIDE SEQUENCE</scope>
    <source>
        <strain evidence="7">R40</strain>
    </source>
</reference>
<comment type="subcellular location">
    <subcellularLocation>
        <location evidence="6">Golgi apparatus</location>
        <location evidence="6">Golgi stack membrane</location>
        <topology evidence="6">Single-pass type II membrane protein</topology>
    </subcellularLocation>
</comment>
<keyword evidence="6" id="KW-0333">Golgi apparatus</keyword>
<evidence type="ECO:0000256" key="1">
    <source>
        <dbReference type="ARBA" id="ARBA00010481"/>
    </source>
</evidence>
<comment type="function">
    <text evidence="6">May be involved in cell wall biosynthesis.</text>
</comment>
<name>A0A8T0J2W5_CERPU</name>
<keyword evidence="3 6" id="KW-0808">Transferase</keyword>
<dbReference type="AlphaFoldDB" id="A0A8T0J2W5"/>
<dbReference type="GO" id="GO:0071555">
    <property type="term" value="P:cell wall organization"/>
    <property type="evidence" value="ECO:0007669"/>
    <property type="project" value="UniProtKB-UniRule"/>
</dbReference>
<evidence type="ECO:0000256" key="3">
    <source>
        <dbReference type="ARBA" id="ARBA00022679"/>
    </source>
</evidence>
<evidence type="ECO:0000313" key="8">
    <source>
        <dbReference type="Proteomes" id="UP000822688"/>
    </source>
</evidence>
<dbReference type="Proteomes" id="UP000822688">
    <property type="component" value="Chromosome 1"/>
</dbReference>
<organism evidence="7 8">
    <name type="scientific">Ceratodon purpureus</name>
    <name type="common">Fire moss</name>
    <name type="synonym">Dicranum purpureum</name>
    <dbReference type="NCBI Taxonomy" id="3225"/>
    <lineage>
        <taxon>Eukaryota</taxon>
        <taxon>Viridiplantae</taxon>
        <taxon>Streptophyta</taxon>
        <taxon>Embryophyta</taxon>
        <taxon>Bryophyta</taxon>
        <taxon>Bryophytina</taxon>
        <taxon>Bryopsida</taxon>
        <taxon>Dicranidae</taxon>
        <taxon>Pseudoditrichales</taxon>
        <taxon>Ditrichaceae</taxon>
        <taxon>Ceratodon</taxon>
    </lineage>
</organism>
<evidence type="ECO:0000256" key="5">
    <source>
        <dbReference type="ARBA" id="ARBA00023316"/>
    </source>
</evidence>
<evidence type="ECO:0000256" key="2">
    <source>
        <dbReference type="ARBA" id="ARBA00022676"/>
    </source>
</evidence>